<evidence type="ECO:0000256" key="3">
    <source>
        <dbReference type="ARBA" id="ARBA00023295"/>
    </source>
</evidence>
<dbReference type="InterPro" id="IPR051795">
    <property type="entry name" value="Glycosyl_Hydrlase_43"/>
</dbReference>
<keyword evidence="11" id="KW-1185">Reference proteome</keyword>
<evidence type="ECO:0000313" key="9">
    <source>
        <dbReference type="EMBL" id="SEL57417.1"/>
    </source>
</evidence>
<evidence type="ECO:0000256" key="2">
    <source>
        <dbReference type="ARBA" id="ARBA00022801"/>
    </source>
</evidence>
<evidence type="ECO:0000256" key="5">
    <source>
        <dbReference type="PIRSR" id="PIRSR606710-2"/>
    </source>
</evidence>
<reference evidence="8 11" key="2">
    <citation type="submission" date="2019-07" db="EMBL/GenBank/DDBJ databases">
        <title>Whole genome shotgun sequence of Alkalibacterium putridalgicola NBRC 103243.</title>
        <authorList>
            <person name="Hosoyama A."/>
            <person name="Uohara A."/>
            <person name="Ohji S."/>
            <person name="Ichikawa N."/>
        </authorList>
    </citation>
    <scope>NUCLEOTIDE SEQUENCE [LARGE SCALE GENOMIC DNA]</scope>
    <source>
        <strain evidence="8 11">NBRC 103243</strain>
    </source>
</reference>
<name>A0A1H7RDA1_9LACT</name>
<comment type="similarity">
    <text evidence="1 6">Belongs to the glycosyl hydrolase 43 family.</text>
</comment>
<dbReference type="AlphaFoldDB" id="A0A1H7RDA1"/>
<evidence type="ECO:0000259" key="7">
    <source>
        <dbReference type="Pfam" id="PF17851"/>
    </source>
</evidence>
<feature type="active site" description="Proton donor" evidence="4">
    <location>
        <position position="180"/>
    </location>
</feature>
<dbReference type="Proteomes" id="UP000198548">
    <property type="component" value="Unassembled WGS sequence"/>
</dbReference>
<sequence>MKKAKVTNPVIPLDYPDPDVIRVGEVYYMVSTTMYFFPGCEILRSIDLINWEHASFVFDSLDGTESQKLENGKNIYGQGMWAATFRYHKGTFYILFAANDTHKTYLYTSDIIEGPWKKQTVRGFYHDASLLFDEDDRVYIVYGNTDIYLTELTSDLSGPKPDGIDRCIISEKDNPNLGYEGAHVYKLNGYYYVFLIHSKPDKWMRVQACFMSNSLEGEFKGEDILIDDRGLKGQGVAQGGIVDTPDGDWYSIMFQDTGAVGRLPVLTSMSFENDFPVIGKNKKIPKEVYVDRVNDKHPYRPLVDGDDFKTLYDTPYGLKPCWQFNHEPQENGYTINTEEGLFELRNTSIECSLIQAHNTLTQRMLYPYSSAEVRVDGRLLEEGDVAGLCAFQSAYGVIALTKERDKYYVVMRSRKTENNVGDIEHGRVEVAGPVVKLKLTADFREGRDRCEFYYKTDQSYTKLGIEHHLTFTLDFFTGCRYGLFNYATQRKGGTVKFSEFTYLQ</sequence>
<accession>A0A1H7RDA1</accession>
<feature type="active site" description="Proton acceptor" evidence="4">
    <location>
        <position position="17"/>
    </location>
</feature>
<dbReference type="SUPFAM" id="SSF75005">
    <property type="entry name" value="Arabinanase/levansucrase/invertase"/>
    <property type="match status" value="1"/>
</dbReference>
<dbReference type="Pfam" id="PF17851">
    <property type="entry name" value="GH43_C2"/>
    <property type="match status" value="1"/>
</dbReference>
<organism evidence="9 10">
    <name type="scientific">Alkalibacterium putridalgicola</name>
    <dbReference type="NCBI Taxonomy" id="426703"/>
    <lineage>
        <taxon>Bacteria</taxon>
        <taxon>Bacillati</taxon>
        <taxon>Bacillota</taxon>
        <taxon>Bacilli</taxon>
        <taxon>Lactobacillales</taxon>
        <taxon>Carnobacteriaceae</taxon>
        <taxon>Alkalibacterium</taxon>
    </lineage>
</organism>
<dbReference type="GO" id="GO:0004553">
    <property type="term" value="F:hydrolase activity, hydrolyzing O-glycosyl compounds"/>
    <property type="evidence" value="ECO:0007669"/>
    <property type="project" value="InterPro"/>
</dbReference>
<evidence type="ECO:0000256" key="4">
    <source>
        <dbReference type="PIRSR" id="PIRSR606710-1"/>
    </source>
</evidence>
<dbReference type="InterPro" id="IPR041542">
    <property type="entry name" value="GH43_C2"/>
</dbReference>
<dbReference type="InterPro" id="IPR013320">
    <property type="entry name" value="ConA-like_dom_sf"/>
</dbReference>
<dbReference type="InterPro" id="IPR023296">
    <property type="entry name" value="Glyco_hydro_beta-prop_sf"/>
</dbReference>
<dbReference type="EMBL" id="BJUX01000007">
    <property type="protein sequence ID" value="GEK88830.1"/>
    <property type="molecule type" value="Genomic_DNA"/>
</dbReference>
<evidence type="ECO:0000313" key="11">
    <source>
        <dbReference type="Proteomes" id="UP000321425"/>
    </source>
</evidence>
<dbReference type="PANTHER" id="PTHR42812:SF15">
    <property type="entry name" value="HYDROLASE, PUTATIVE (AFU_ORTHOLOGUE AFUA_2G00930)-RELATED"/>
    <property type="match status" value="1"/>
</dbReference>
<feature type="domain" description="Beta-xylosidase C-terminal Concanavalin A-like" evidence="7">
    <location>
        <begin position="318"/>
        <end position="502"/>
    </location>
</feature>
<dbReference type="PANTHER" id="PTHR42812">
    <property type="entry name" value="BETA-XYLOSIDASE"/>
    <property type="match status" value="1"/>
</dbReference>
<dbReference type="Gene3D" id="2.115.10.20">
    <property type="entry name" value="Glycosyl hydrolase domain, family 43"/>
    <property type="match status" value="1"/>
</dbReference>
<dbReference type="EMBL" id="FOBL01000004">
    <property type="protein sequence ID" value="SEL57417.1"/>
    <property type="molecule type" value="Genomic_DNA"/>
</dbReference>
<dbReference type="RefSeq" id="WP_091486820.1">
    <property type="nucleotide sequence ID" value="NZ_BJUX01000007.1"/>
</dbReference>
<dbReference type="SUPFAM" id="SSF49899">
    <property type="entry name" value="Concanavalin A-like lectins/glucanases"/>
    <property type="match status" value="1"/>
</dbReference>
<dbReference type="GO" id="GO:0005975">
    <property type="term" value="P:carbohydrate metabolic process"/>
    <property type="evidence" value="ECO:0007669"/>
    <property type="project" value="InterPro"/>
</dbReference>
<keyword evidence="3 6" id="KW-0326">Glycosidase</keyword>
<dbReference type="Gene3D" id="2.60.120.200">
    <property type="match status" value="1"/>
</dbReference>
<reference evidence="9 10" key="1">
    <citation type="submission" date="2016-10" db="EMBL/GenBank/DDBJ databases">
        <authorList>
            <person name="de Groot N.N."/>
        </authorList>
    </citation>
    <scope>NUCLEOTIDE SEQUENCE [LARGE SCALE GENOMIC DNA]</scope>
    <source>
        <strain evidence="9 10">DSM 19182</strain>
    </source>
</reference>
<evidence type="ECO:0000256" key="1">
    <source>
        <dbReference type="ARBA" id="ARBA00009865"/>
    </source>
</evidence>
<feature type="site" description="Important for catalytic activity, responsible for pKa modulation of the active site Glu and correct orientation of both the proton donor and substrate" evidence="5">
    <location>
        <position position="127"/>
    </location>
</feature>
<dbReference type="InterPro" id="IPR006710">
    <property type="entry name" value="Glyco_hydro_43"/>
</dbReference>
<protein>
    <submittedName>
        <fullName evidence="9">Beta-xylosidase</fullName>
    </submittedName>
</protein>
<gene>
    <name evidence="8" type="ORF">APU01nite_08690</name>
    <name evidence="9" type="ORF">SAMN04488100_10431</name>
</gene>
<proteinExistence type="inferred from homology"/>
<evidence type="ECO:0000313" key="8">
    <source>
        <dbReference type="EMBL" id="GEK88830.1"/>
    </source>
</evidence>
<evidence type="ECO:0000256" key="6">
    <source>
        <dbReference type="RuleBase" id="RU361187"/>
    </source>
</evidence>
<keyword evidence="2 6" id="KW-0378">Hydrolase</keyword>
<dbReference type="Proteomes" id="UP000321425">
    <property type="component" value="Unassembled WGS sequence"/>
</dbReference>
<dbReference type="STRING" id="426703.SAMN04488100_10431"/>
<evidence type="ECO:0000313" key="10">
    <source>
        <dbReference type="Proteomes" id="UP000198548"/>
    </source>
</evidence>
<dbReference type="CDD" id="cd09001">
    <property type="entry name" value="GH43_FsAxh1-like"/>
    <property type="match status" value="1"/>
</dbReference>
<dbReference type="OrthoDB" id="9801455at2"/>
<dbReference type="Pfam" id="PF04616">
    <property type="entry name" value="Glyco_hydro_43"/>
    <property type="match status" value="1"/>
</dbReference>